<name>A0A2P2FSA5_AMYLU</name>
<accession>A0A2P2FSA5</accession>
<comment type="caution">
    <text evidence="1">The sequence shown here is derived from an EMBL/GenBank/DDBJ whole genome shotgun (WGS) entry which is preliminary data.</text>
</comment>
<keyword evidence="2" id="KW-1185">Reference proteome</keyword>
<reference evidence="1 2" key="1">
    <citation type="journal article" date="2014" name="Genome Announc.">
        <title>Draft Genome Sequence of Amycolatopsis lurida NRRL 2430, Producer of the Glycopeptide Family Antibiotic Ristocetin.</title>
        <authorList>
            <person name="Kwun M.J."/>
            <person name="Hong H.J."/>
        </authorList>
    </citation>
    <scope>NUCLEOTIDE SEQUENCE [LARGE SCALE GENOMIC DNA]</scope>
    <source>
        <strain evidence="1 2">NRRL 2430</strain>
    </source>
</reference>
<dbReference type="RefSeq" id="WP_034312750.1">
    <property type="nucleotide sequence ID" value="NZ_JFBM01000016.1"/>
</dbReference>
<dbReference type="EMBL" id="JFBM01000016">
    <property type="protein sequence ID" value="KFU79611.1"/>
    <property type="molecule type" value="Genomic_DNA"/>
</dbReference>
<evidence type="ECO:0000313" key="2">
    <source>
        <dbReference type="Proteomes" id="UP000256220"/>
    </source>
</evidence>
<protein>
    <submittedName>
        <fullName evidence="1">Uncharacterized protein</fullName>
    </submittedName>
</protein>
<gene>
    <name evidence="1" type="ORF">BB31_19040</name>
</gene>
<dbReference type="AlphaFoldDB" id="A0A2P2FSA5"/>
<dbReference type="Proteomes" id="UP000256220">
    <property type="component" value="Unassembled WGS sequence"/>
</dbReference>
<evidence type="ECO:0000313" key="1">
    <source>
        <dbReference type="EMBL" id="KFU79611.1"/>
    </source>
</evidence>
<sequence length="149" mass="16074">MTFESEYARMCEQTNQMLREESIAVARRVLLATDQQYLARGYGVQAHGFRRLRDALADQLLNLLTASRRASTSFADADLPVAIRSDSHGDSWVDPGADAIGQLAAALARAATMLVGTTPSDFTDESTGEWATGVLNAVRTAAEKVIKVA</sequence>
<proteinExistence type="predicted"/>
<organism evidence="1 2">
    <name type="scientific">Amycolatopsis lurida NRRL 2430</name>
    <dbReference type="NCBI Taxonomy" id="1460371"/>
    <lineage>
        <taxon>Bacteria</taxon>
        <taxon>Bacillati</taxon>
        <taxon>Actinomycetota</taxon>
        <taxon>Actinomycetes</taxon>
        <taxon>Pseudonocardiales</taxon>
        <taxon>Pseudonocardiaceae</taxon>
        <taxon>Amycolatopsis</taxon>
    </lineage>
</organism>